<feature type="region of interest" description="Disordered" evidence="1">
    <location>
        <begin position="118"/>
        <end position="140"/>
    </location>
</feature>
<dbReference type="Proteomes" id="UP000076407">
    <property type="component" value="Unassembled WGS sequence"/>
</dbReference>
<feature type="compositionally biased region" description="Polar residues" evidence="1">
    <location>
        <begin position="126"/>
        <end position="135"/>
    </location>
</feature>
<evidence type="ECO:0000259" key="2">
    <source>
        <dbReference type="Pfam" id="PF16064"/>
    </source>
</evidence>
<evidence type="ECO:0000256" key="1">
    <source>
        <dbReference type="SAM" id="MobiDB-lite"/>
    </source>
</evidence>
<accession>A0A904A466</accession>
<feature type="compositionally biased region" description="Basic and acidic residues" evidence="1">
    <location>
        <begin position="526"/>
        <end position="539"/>
    </location>
</feature>
<feature type="region of interest" description="Disordered" evidence="1">
    <location>
        <begin position="526"/>
        <end position="556"/>
    </location>
</feature>
<name>A0A904A466_ANOQN</name>
<feature type="compositionally biased region" description="Basic and acidic residues" evidence="1">
    <location>
        <begin position="489"/>
        <end position="498"/>
    </location>
</feature>
<dbReference type="EnsemblMetazoa" id="AQUA017606-RA">
    <property type="protein sequence ID" value="AQUA017606-PA"/>
    <property type="gene ID" value="AQUA017606"/>
</dbReference>
<feature type="domain" description="DUF4806" evidence="2">
    <location>
        <begin position="311"/>
        <end position="392"/>
    </location>
</feature>
<dbReference type="InterPro" id="IPR032071">
    <property type="entry name" value="DUF4806"/>
</dbReference>
<evidence type="ECO:0000313" key="3">
    <source>
        <dbReference type="EnsemblMetazoa" id="AQUA017606-PA"/>
    </source>
</evidence>
<proteinExistence type="predicted"/>
<feature type="compositionally biased region" description="Polar residues" evidence="1">
    <location>
        <begin position="543"/>
        <end position="556"/>
    </location>
</feature>
<sequence length="674" mass="77452">MPYVVVETVNASGNKDLVAAPQSWLVNKTQAVGYLHWPGSSSRETLKALLANDRTLPRPEWERRVCKILYRNMPSLASAEKVIQTTHLRNKLLARAASNSNNILSVTRGENNAVRSYSAAKVTPRPAQQRQQSADEPQLYGNVVPKEEDEEMEEEDPFGDVAPAAAHLPNEPAILDIEPKRLQHSSDEEEYDPFEDVSPLEDKSELTVIAVEQLSEEAQRLFSSIGTKQEQEEEQEQQSTPEDKLNLQIMDMIRELKYMMISNQKEIRKIVSESMGKIHRTVNLLLHKKVDEDAEEGPRHLYERVDPEEFTFDPLTTVEQVEKFDEQLREDKYRKEIYGWVESNVGYESSSEHRMHTMLDLIFDRQLFAKFSWSGLNKKHPMQVFRNIVQLFEYIGSSSVQRIKREQVKQFLMKKLKQADSRKNKTFIRKSVPHQRRKFEEREWAKSMASKVKRRATETKPSSTPSGQMCGDEERAAARSVEEQPNVNEKQKDDEVQQHLKQSVSAPSLPGVGRIAVTKPVAQVKDDKLVNTNDGKKGEMSQPKASTSQQLPPATQSVPEIHINPIKSLAQMKGFEITLNDEKRKLQVERWVDRTVGSIADISQRMKQLLERLIDKNFLLNFSWRNGGDKRSLAEFKNFVRLFEYASRTKLHNTVIYNHGIVSSFFIQTLDHVS</sequence>
<reference evidence="3" key="1">
    <citation type="submission" date="2022-10" db="UniProtKB">
        <authorList>
            <consortium name="EnsemblMetazoa"/>
        </authorList>
    </citation>
    <scope>IDENTIFICATION</scope>
    <source>
        <strain evidence="3">SANGQUA</strain>
    </source>
</reference>
<dbReference type="Pfam" id="PF16064">
    <property type="entry name" value="DUF4806"/>
    <property type="match status" value="1"/>
</dbReference>
<dbReference type="AlphaFoldDB" id="A0A904A466"/>
<feature type="region of interest" description="Disordered" evidence="1">
    <location>
        <begin position="430"/>
        <end position="512"/>
    </location>
</feature>
<evidence type="ECO:0000313" key="4">
    <source>
        <dbReference type="Proteomes" id="UP000076407"/>
    </source>
</evidence>
<keyword evidence="4" id="KW-1185">Reference proteome</keyword>
<organism evidence="3 4">
    <name type="scientific">Anopheles quadriannulatus</name>
    <name type="common">Mosquito</name>
    <dbReference type="NCBI Taxonomy" id="34691"/>
    <lineage>
        <taxon>Eukaryota</taxon>
        <taxon>Metazoa</taxon>
        <taxon>Ecdysozoa</taxon>
        <taxon>Arthropoda</taxon>
        <taxon>Hexapoda</taxon>
        <taxon>Insecta</taxon>
        <taxon>Pterygota</taxon>
        <taxon>Neoptera</taxon>
        <taxon>Endopterygota</taxon>
        <taxon>Diptera</taxon>
        <taxon>Nematocera</taxon>
        <taxon>Culicoidea</taxon>
        <taxon>Culicidae</taxon>
        <taxon>Anophelinae</taxon>
        <taxon>Anopheles</taxon>
    </lineage>
</organism>
<protein>
    <recommendedName>
        <fullName evidence="2">DUF4806 domain-containing protein</fullName>
    </recommendedName>
</protein>
<feature type="compositionally biased region" description="Basic and acidic residues" evidence="1">
    <location>
        <begin position="472"/>
        <end position="482"/>
    </location>
</feature>